<comment type="caution">
    <text evidence="2">The sequence shown here is derived from an EMBL/GenBank/DDBJ whole genome shotgun (WGS) entry which is preliminary data.</text>
</comment>
<feature type="region of interest" description="Disordered" evidence="1">
    <location>
        <begin position="37"/>
        <end position="63"/>
    </location>
</feature>
<gene>
    <name evidence="2" type="ORF">EWM64_g1602</name>
</gene>
<organism evidence="2 3">
    <name type="scientific">Hericium alpestre</name>
    <dbReference type="NCBI Taxonomy" id="135208"/>
    <lineage>
        <taxon>Eukaryota</taxon>
        <taxon>Fungi</taxon>
        <taxon>Dikarya</taxon>
        <taxon>Basidiomycota</taxon>
        <taxon>Agaricomycotina</taxon>
        <taxon>Agaricomycetes</taxon>
        <taxon>Russulales</taxon>
        <taxon>Hericiaceae</taxon>
        <taxon>Hericium</taxon>
    </lineage>
</organism>
<evidence type="ECO:0000313" key="2">
    <source>
        <dbReference type="EMBL" id="TFY82416.1"/>
    </source>
</evidence>
<accession>A0A4Z0A5U5</accession>
<dbReference type="EMBL" id="SFCI01000111">
    <property type="protein sequence ID" value="TFY82416.1"/>
    <property type="molecule type" value="Genomic_DNA"/>
</dbReference>
<name>A0A4Z0A5U5_9AGAM</name>
<evidence type="ECO:0000313" key="3">
    <source>
        <dbReference type="Proteomes" id="UP000298061"/>
    </source>
</evidence>
<keyword evidence="3" id="KW-1185">Reference proteome</keyword>
<dbReference type="Proteomes" id="UP000298061">
    <property type="component" value="Unassembled WGS sequence"/>
</dbReference>
<dbReference type="OrthoDB" id="202470at2759"/>
<evidence type="ECO:0000256" key="1">
    <source>
        <dbReference type="SAM" id="MobiDB-lite"/>
    </source>
</evidence>
<proteinExistence type="predicted"/>
<protein>
    <submittedName>
        <fullName evidence="2">Uncharacterized protein</fullName>
    </submittedName>
</protein>
<dbReference type="AlphaFoldDB" id="A0A4Z0A5U5"/>
<reference evidence="2 3" key="1">
    <citation type="submission" date="2019-02" db="EMBL/GenBank/DDBJ databases">
        <title>Genome sequencing of the rare red list fungi Hericium alpestre (H. flagellum).</title>
        <authorList>
            <person name="Buettner E."/>
            <person name="Kellner H."/>
        </authorList>
    </citation>
    <scope>NUCLEOTIDE SEQUENCE [LARGE SCALE GENOMIC DNA]</scope>
    <source>
        <strain evidence="2 3">DSM 108284</strain>
    </source>
</reference>
<sequence length="63" mass="7249">MCEKAQKQDPEHSKNDLWGWVQEDSAAEAFLLAITQETDKWRGHERSSSLRRPSRTSSSTRST</sequence>
<feature type="compositionally biased region" description="Basic and acidic residues" evidence="1">
    <location>
        <begin position="37"/>
        <end position="48"/>
    </location>
</feature>